<dbReference type="EMBL" id="JBICCN010000373">
    <property type="protein sequence ID" value="KAL3072815.1"/>
    <property type="molecule type" value="Genomic_DNA"/>
</dbReference>
<keyword evidence="3" id="KW-1185">Reference proteome</keyword>
<reference evidence="2 3" key="1">
    <citation type="submission" date="2024-10" db="EMBL/GenBank/DDBJ databases">
        <authorList>
            <person name="Kim D."/>
        </authorList>
    </citation>
    <scope>NUCLEOTIDE SEQUENCE [LARGE SCALE GENOMIC DNA]</scope>
    <source>
        <strain evidence="2">Taebaek</strain>
    </source>
</reference>
<gene>
    <name evidence="2" type="ORF">niasHS_017789</name>
</gene>
<name>A0ABD2I4N9_HETSC</name>
<dbReference type="Proteomes" id="UP001620645">
    <property type="component" value="Unassembled WGS sequence"/>
</dbReference>
<dbReference type="AlphaFoldDB" id="A0ABD2I4N9"/>
<comment type="caution">
    <text evidence="2">The sequence shown here is derived from an EMBL/GenBank/DDBJ whole genome shotgun (WGS) entry which is preliminary data.</text>
</comment>
<feature type="region of interest" description="Disordered" evidence="1">
    <location>
        <begin position="132"/>
        <end position="236"/>
    </location>
</feature>
<feature type="compositionally biased region" description="Basic and acidic residues" evidence="1">
    <location>
        <begin position="155"/>
        <end position="201"/>
    </location>
</feature>
<proteinExistence type="predicted"/>
<protein>
    <submittedName>
        <fullName evidence="2">Uncharacterized protein</fullName>
    </submittedName>
</protein>
<accession>A0ABD2I4N9</accession>
<sequence>MFVNEIVKLLADQRNVKGQAESVGAAFLGRASQKPVKPDFLKNHLTGLPGPVPDVLTDGEENVEMEQKKFFKTYCQLMNRLPTDFVSDLPMEVLPAFYPPPTFWMPQIEIPPLRKYEYTFEHEKAAIFRWEKERRSERVEEETEQSQQMRKQRQRNMEEKETKKDGERERTEEGRRRTERRRDNTLNDPEYRNGECFKIESHSVPSPNVSKPNQPPHFASSSLLKPVPMSKSSSNSLHVDIASTQNGNMLQKSTNNNTLDGLEEFEPRRDLFDLLELRSLDARKELEKFFDL</sequence>
<evidence type="ECO:0000313" key="3">
    <source>
        <dbReference type="Proteomes" id="UP001620645"/>
    </source>
</evidence>
<evidence type="ECO:0000256" key="1">
    <source>
        <dbReference type="SAM" id="MobiDB-lite"/>
    </source>
</evidence>
<evidence type="ECO:0000313" key="2">
    <source>
        <dbReference type="EMBL" id="KAL3072815.1"/>
    </source>
</evidence>
<organism evidence="2 3">
    <name type="scientific">Heterodera schachtii</name>
    <name type="common">Sugarbeet cyst nematode worm</name>
    <name type="synonym">Tylenchus schachtii</name>
    <dbReference type="NCBI Taxonomy" id="97005"/>
    <lineage>
        <taxon>Eukaryota</taxon>
        <taxon>Metazoa</taxon>
        <taxon>Ecdysozoa</taxon>
        <taxon>Nematoda</taxon>
        <taxon>Chromadorea</taxon>
        <taxon>Rhabditida</taxon>
        <taxon>Tylenchina</taxon>
        <taxon>Tylenchomorpha</taxon>
        <taxon>Tylenchoidea</taxon>
        <taxon>Heteroderidae</taxon>
        <taxon>Heteroderinae</taxon>
        <taxon>Heterodera</taxon>
    </lineage>
</organism>
<feature type="compositionally biased region" description="Polar residues" evidence="1">
    <location>
        <begin position="203"/>
        <end position="212"/>
    </location>
</feature>